<protein>
    <submittedName>
        <fullName evidence="3">Uncharacterized protein</fullName>
    </submittedName>
</protein>
<evidence type="ECO:0000313" key="4">
    <source>
        <dbReference type="Proteomes" id="UP000274909"/>
    </source>
</evidence>
<evidence type="ECO:0000256" key="2">
    <source>
        <dbReference type="SAM" id="SignalP"/>
    </source>
</evidence>
<gene>
    <name evidence="3" type="ORF">ELQ94_14230</name>
</gene>
<organism evidence="3 4">
    <name type="scientific">Labedella endophytica</name>
    <dbReference type="NCBI Taxonomy" id="1523160"/>
    <lineage>
        <taxon>Bacteria</taxon>
        <taxon>Bacillati</taxon>
        <taxon>Actinomycetota</taxon>
        <taxon>Actinomycetes</taxon>
        <taxon>Micrococcales</taxon>
        <taxon>Microbacteriaceae</taxon>
        <taxon>Labedella</taxon>
    </lineage>
</organism>
<comment type="caution">
    <text evidence="3">The sequence shown here is derived from an EMBL/GenBank/DDBJ whole genome shotgun (WGS) entry which is preliminary data.</text>
</comment>
<accession>A0A433JNY5</accession>
<evidence type="ECO:0000313" key="3">
    <source>
        <dbReference type="EMBL" id="RUQ98175.1"/>
    </source>
</evidence>
<dbReference type="OrthoDB" id="4823926at2"/>
<feature type="compositionally biased region" description="Low complexity" evidence="1">
    <location>
        <begin position="29"/>
        <end position="41"/>
    </location>
</feature>
<dbReference type="Proteomes" id="UP000274909">
    <property type="component" value="Unassembled WGS sequence"/>
</dbReference>
<dbReference type="EMBL" id="RZGZ01000004">
    <property type="protein sequence ID" value="RUQ98175.1"/>
    <property type="molecule type" value="Genomic_DNA"/>
</dbReference>
<feature type="signal peptide" evidence="2">
    <location>
        <begin position="1"/>
        <end position="23"/>
    </location>
</feature>
<proteinExistence type="predicted"/>
<dbReference type="AlphaFoldDB" id="A0A433JNY5"/>
<dbReference type="RefSeq" id="WP_127051028.1">
    <property type="nucleotide sequence ID" value="NZ_RZGZ01000004.1"/>
</dbReference>
<reference evidence="3 4" key="1">
    <citation type="submission" date="2018-12" db="EMBL/GenBank/DDBJ databases">
        <authorList>
            <person name="Li F."/>
        </authorList>
    </citation>
    <scope>NUCLEOTIDE SEQUENCE [LARGE SCALE GENOMIC DNA]</scope>
    <source>
        <strain evidence="3 4">EGI 6500705</strain>
    </source>
</reference>
<keyword evidence="2" id="KW-0732">Signal</keyword>
<name>A0A433JNY5_9MICO</name>
<feature type="chain" id="PRO_5039212333" evidence="2">
    <location>
        <begin position="24"/>
        <end position="170"/>
    </location>
</feature>
<sequence length="170" mass="16980">MIRRCRFVLTLTVAATIALSGCAAGGESGAASTPSPTPTAACPRLDDVPDAERDCAVYDPDAAMAENERYREQMPVDPATQADLDSYVEPARAALEALAPPASVEDVIAALASVGLDESSIQTSDHGTGIAFGALASGGCVTGSVSLDGAVTVQAGGLIMDGGCLAADGH</sequence>
<evidence type="ECO:0000256" key="1">
    <source>
        <dbReference type="SAM" id="MobiDB-lite"/>
    </source>
</evidence>
<dbReference type="PROSITE" id="PS51257">
    <property type="entry name" value="PROKAR_LIPOPROTEIN"/>
    <property type="match status" value="1"/>
</dbReference>
<feature type="region of interest" description="Disordered" evidence="1">
    <location>
        <begin position="26"/>
        <end position="47"/>
    </location>
</feature>
<keyword evidence="4" id="KW-1185">Reference proteome</keyword>